<dbReference type="AlphaFoldDB" id="A0A0F9LW69"/>
<dbReference type="EMBL" id="LAZR01005506">
    <property type="protein sequence ID" value="KKM99354.1"/>
    <property type="molecule type" value="Genomic_DNA"/>
</dbReference>
<protein>
    <submittedName>
        <fullName evidence="1">Uncharacterized protein</fullName>
    </submittedName>
</protein>
<sequence>MFCGLLPEFNEFRPVVVVMPPAALWRAESLLKAPLFEPPSASAILARMEPDTFQPSHWVGKRVTRWA</sequence>
<accession>A0A0F9LW69</accession>
<gene>
    <name evidence="1" type="ORF">LCGC14_1148800</name>
</gene>
<organism evidence="1">
    <name type="scientific">marine sediment metagenome</name>
    <dbReference type="NCBI Taxonomy" id="412755"/>
    <lineage>
        <taxon>unclassified sequences</taxon>
        <taxon>metagenomes</taxon>
        <taxon>ecological metagenomes</taxon>
    </lineage>
</organism>
<reference evidence="1" key="1">
    <citation type="journal article" date="2015" name="Nature">
        <title>Complex archaea that bridge the gap between prokaryotes and eukaryotes.</title>
        <authorList>
            <person name="Spang A."/>
            <person name="Saw J.H."/>
            <person name="Jorgensen S.L."/>
            <person name="Zaremba-Niedzwiedzka K."/>
            <person name="Martijn J."/>
            <person name="Lind A.E."/>
            <person name="van Eijk R."/>
            <person name="Schleper C."/>
            <person name="Guy L."/>
            <person name="Ettema T.J."/>
        </authorList>
    </citation>
    <scope>NUCLEOTIDE SEQUENCE</scope>
</reference>
<evidence type="ECO:0000313" key="1">
    <source>
        <dbReference type="EMBL" id="KKM99354.1"/>
    </source>
</evidence>
<comment type="caution">
    <text evidence="1">The sequence shown here is derived from an EMBL/GenBank/DDBJ whole genome shotgun (WGS) entry which is preliminary data.</text>
</comment>
<name>A0A0F9LW69_9ZZZZ</name>
<proteinExistence type="predicted"/>